<comment type="caution">
    <text evidence="3">The sequence shown here is derived from an EMBL/GenBank/DDBJ whole genome shotgun (WGS) entry which is preliminary data.</text>
</comment>
<evidence type="ECO:0000256" key="1">
    <source>
        <dbReference type="SAM" id="MobiDB-lite"/>
    </source>
</evidence>
<accession>A0A8H4RRG0</accession>
<sequence length="434" mass="48400">MKASKPSKTLLPYRPDLPSTYRDLHAFIAMGFTSNFDSREGTPIRVSIVECSTPWSEILLEEQSTTYFSPQSATGRRFSLASFMACKTRPHRLHKAVWFTVFLVIAAWLILNPTGEYMELERQSETELTTHNLEGLQFIAASHTFMRFVGRWTMMSNNLYIDGSFPGVYFDFSFSGSTTLLLSLHNKHHEPPQQSAESMATPPSLGFFPLANSTAAEPISLLVRIDDDEYIALHRIRVIAPMVRDDLVETLQVKGIYIDESGQLLPLDAVVSGSEDDASSESSPEGDDTQITSLTLKKMLEVVTDFPGSTAWRERYKTTSTTRDILGGVMGWEYLLGEMFDADHAAISTDAVDASRHADSAPNTAGGVPILIMRPFRGQLEEATHAVAERLQNDGDKAVFWLDTSGWLDTDVDFDGNPEDQDFFLDGSMLHVTW</sequence>
<evidence type="ECO:0008006" key="5">
    <source>
        <dbReference type="Google" id="ProtNLM"/>
    </source>
</evidence>
<dbReference type="Proteomes" id="UP000566819">
    <property type="component" value="Unassembled WGS sequence"/>
</dbReference>
<keyword evidence="2" id="KW-0472">Membrane</keyword>
<evidence type="ECO:0000256" key="2">
    <source>
        <dbReference type="SAM" id="Phobius"/>
    </source>
</evidence>
<evidence type="ECO:0000313" key="4">
    <source>
        <dbReference type="Proteomes" id="UP000566819"/>
    </source>
</evidence>
<gene>
    <name evidence="3" type="ORF">G7Y89_g4999</name>
</gene>
<evidence type="ECO:0000313" key="3">
    <source>
        <dbReference type="EMBL" id="KAF4633127.1"/>
    </source>
</evidence>
<dbReference type="AlphaFoldDB" id="A0A8H4RRG0"/>
<protein>
    <recommendedName>
        <fullName evidence="5">Transmembrane protein</fullName>
    </recommendedName>
</protein>
<proteinExistence type="predicted"/>
<keyword evidence="4" id="KW-1185">Reference proteome</keyword>
<feature type="compositionally biased region" description="Acidic residues" evidence="1">
    <location>
        <begin position="274"/>
        <end position="288"/>
    </location>
</feature>
<feature type="transmembrane region" description="Helical" evidence="2">
    <location>
        <begin position="93"/>
        <end position="111"/>
    </location>
</feature>
<organism evidence="3 4">
    <name type="scientific">Cudoniella acicularis</name>
    <dbReference type="NCBI Taxonomy" id="354080"/>
    <lineage>
        <taxon>Eukaryota</taxon>
        <taxon>Fungi</taxon>
        <taxon>Dikarya</taxon>
        <taxon>Ascomycota</taxon>
        <taxon>Pezizomycotina</taxon>
        <taxon>Leotiomycetes</taxon>
        <taxon>Helotiales</taxon>
        <taxon>Tricladiaceae</taxon>
        <taxon>Cudoniella</taxon>
    </lineage>
</organism>
<keyword evidence="2" id="KW-0812">Transmembrane</keyword>
<reference evidence="3 4" key="1">
    <citation type="submission" date="2020-03" db="EMBL/GenBank/DDBJ databases">
        <title>Draft Genome Sequence of Cudoniella acicularis.</title>
        <authorList>
            <person name="Buettner E."/>
            <person name="Kellner H."/>
        </authorList>
    </citation>
    <scope>NUCLEOTIDE SEQUENCE [LARGE SCALE GENOMIC DNA]</scope>
    <source>
        <strain evidence="3 4">DSM 108380</strain>
    </source>
</reference>
<keyword evidence="2" id="KW-1133">Transmembrane helix</keyword>
<feature type="region of interest" description="Disordered" evidence="1">
    <location>
        <begin position="271"/>
        <end position="290"/>
    </location>
</feature>
<dbReference type="EMBL" id="JAAMPI010000287">
    <property type="protein sequence ID" value="KAF4633127.1"/>
    <property type="molecule type" value="Genomic_DNA"/>
</dbReference>
<dbReference type="OrthoDB" id="10267969at2759"/>
<name>A0A8H4RRG0_9HELO</name>